<dbReference type="Proteomes" id="UP000253772">
    <property type="component" value="Chromosome c1"/>
</dbReference>
<keyword evidence="1 4" id="KW-0597">Phosphoprotein</keyword>
<feature type="domain" description="OmpR/PhoB-type" evidence="7">
    <location>
        <begin position="139"/>
        <end position="239"/>
    </location>
</feature>
<evidence type="ECO:0000256" key="5">
    <source>
        <dbReference type="PROSITE-ProRule" id="PRU01091"/>
    </source>
</evidence>
<dbReference type="GO" id="GO:0005829">
    <property type="term" value="C:cytosol"/>
    <property type="evidence" value="ECO:0007669"/>
    <property type="project" value="TreeGrafter"/>
</dbReference>
<feature type="modified residue" description="4-aspartylphosphate" evidence="4">
    <location>
        <position position="51"/>
    </location>
</feature>
<accession>A0A482IJD5</accession>
<protein>
    <submittedName>
        <fullName evidence="8">Response regulator transcription factor</fullName>
    </submittedName>
</protein>
<dbReference type="Pfam" id="PF00072">
    <property type="entry name" value="Response_reg"/>
    <property type="match status" value="1"/>
</dbReference>
<dbReference type="SMART" id="SM00862">
    <property type="entry name" value="Trans_reg_C"/>
    <property type="match status" value="1"/>
</dbReference>
<dbReference type="PANTHER" id="PTHR48111:SF40">
    <property type="entry name" value="PHOSPHATE REGULON TRANSCRIPTIONAL REGULATORY PROTEIN PHOB"/>
    <property type="match status" value="1"/>
</dbReference>
<evidence type="ECO:0000256" key="4">
    <source>
        <dbReference type="PROSITE-ProRule" id="PRU00169"/>
    </source>
</evidence>
<dbReference type="EMBL" id="CP037900">
    <property type="protein sequence ID" value="QBP08251.1"/>
    <property type="molecule type" value="Genomic_DNA"/>
</dbReference>
<dbReference type="InterPro" id="IPR036388">
    <property type="entry name" value="WH-like_DNA-bd_sf"/>
</dbReference>
<dbReference type="GO" id="GO:0006355">
    <property type="term" value="P:regulation of DNA-templated transcription"/>
    <property type="evidence" value="ECO:0007669"/>
    <property type="project" value="InterPro"/>
</dbReference>
<dbReference type="PANTHER" id="PTHR48111">
    <property type="entry name" value="REGULATOR OF RPOS"/>
    <property type="match status" value="1"/>
</dbReference>
<dbReference type="OrthoDB" id="9802426at2"/>
<evidence type="ECO:0000313" key="8">
    <source>
        <dbReference type="EMBL" id="QBP08251.1"/>
    </source>
</evidence>
<dbReference type="Gene3D" id="1.10.10.10">
    <property type="entry name" value="Winged helix-like DNA-binding domain superfamily/Winged helix DNA-binding domain"/>
    <property type="match status" value="1"/>
</dbReference>
<dbReference type="InterPro" id="IPR001867">
    <property type="entry name" value="OmpR/PhoB-type_DNA-bd"/>
</dbReference>
<dbReference type="SUPFAM" id="SSF52172">
    <property type="entry name" value="CheY-like"/>
    <property type="match status" value="1"/>
</dbReference>
<proteinExistence type="predicted"/>
<dbReference type="CDD" id="cd00156">
    <property type="entry name" value="REC"/>
    <property type="match status" value="1"/>
</dbReference>
<evidence type="ECO:0000313" key="9">
    <source>
        <dbReference type="Proteomes" id="UP000253772"/>
    </source>
</evidence>
<dbReference type="PROSITE" id="PS50110">
    <property type="entry name" value="RESPONSE_REGULATORY"/>
    <property type="match status" value="1"/>
</dbReference>
<dbReference type="InterPro" id="IPR016032">
    <property type="entry name" value="Sig_transdc_resp-reg_C-effctor"/>
</dbReference>
<dbReference type="Gene3D" id="3.40.50.2300">
    <property type="match status" value="1"/>
</dbReference>
<dbReference type="SUPFAM" id="SSF46894">
    <property type="entry name" value="C-terminal effector domain of the bipartite response regulators"/>
    <property type="match status" value="1"/>
</dbReference>
<dbReference type="InterPro" id="IPR011006">
    <property type="entry name" value="CheY-like_superfamily"/>
</dbReference>
<evidence type="ECO:0000256" key="2">
    <source>
        <dbReference type="ARBA" id="ARBA00023012"/>
    </source>
</evidence>
<evidence type="ECO:0000259" key="6">
    <source>
        <dbReference type="PROSITE" id="PS50110"/>
    </source>
</evidence>
<evidence type="ECO:0000259" key="7">
    <source>
        <dbReference type="PROSITE" id="PS51755"/>
    </source>
</evidence>
<dbReference type="RefSeq" id="WP_017514558.1">
    <property type="nucleotide sequence ID" value="NZ_CP037900.1"/>
</dbReference>
<dbReference type="SMART" id="SM00448">
    <property type="entry name" value="REC"/>
    <property type="match status" value="1"/>
</dbReference>
<evidence type="ECO:0000256" key="3">
    <source>
        <dbReference type="ARBA" id="ARBA00023125"/>
    </source>
</evidence>
<sequence length="255" mass="27917">MRIAALEDDPARAIVLERALHPGGHTLARFRSSQPMIEAMRREPFDLLLLDRDVAGTNADDLLDWVRRTLGHGMPVMMLGQSDAEEVVVGCLAAGADAYVPQPARCDELRARIEALTRRAAVPGMTVATVPPGALGDTSDQLVCGVFRFAVAEHRVWVNSTTVALSPKEYALALLLFRNLGALVTRRAMIEHVWPATGIKEQARTIDSHLSRVRTKLALWPFNGIMLRSVYRLGSRLDPIETAVATRGRPSLAAL</sequence>
<feature type="domain" description="Response regulatory" evidence="6">
    <location>
        <begin position="2"/>
        <end position="117"/>
    </location>
</feature>
<gene>
    <name evidence="8" type="ORF">DDF84_000135</name>
</gene>
<dbReference type="InterPro" id="IPR039420">
    <property type="entry name" value="WalR-like"/>
</dbReference>
<keyword evidence="2" id="KW-0902">Two-component regulatory system</keyword>
<dbReference type="InterPro" id="IPR001789">
    <property type="entry name" value="Sig_transdc_resp-reg_receiver"/>
</dbReference>
<organism evidence="8 9">
    <name type="scientific">Cupriavidus metallidurans</name>
    <dbReference type="NCBI Taxonomy" id="119219"/>
    <lineage>
        <taxon>Bacteria</taxon>
        <taxon>Pseudomonadati</taxon>
        <taxon>Pseudomonadota</taxon>
        <taxon>Betaproteobacteria</taxon>
        <taxon>Burkholderiales</taxon>
        <taxon>Burkholderiaceae</taxon>
        <taxon>Cupriavidus</taxon>
    </lineage>
</organism>
<dbReference type="GO" id="GO:0032993">
    <property type="term" value="C:protein-DNA complex"/>
    <property type="evidence" value="ECO:0007669"/>
    <property type="project" value="TreeGrafter"/>
</dbReference>
<keyword evidence="3 5" id="KW-0238">DNA-binding</keyword>
<dbReference type="AlphaFoldDB" id="A0A482IJD5"/>
<evidence type="ECO:0000256" key="1">
    <source>
        <dbReference type="ARBA" id="ARBA00022553"/>
    </source>
</evidence>
<dbReference type="Pfam" id="PF00486">
    <property type="entry name" value="Trans_reg_C"/>
    <property type="match status" value="1"/>
</dbReference>
<reference evidence="8 9" key="1">
    <citation type="submission" date="2019-03" db="EMBL/GenBank/DDBJ databases">
        <title>Comparative insights into the high quality Complete genome sequence of highly metal resistant Cupriavidus metallidurans strain BS1 isolated from a gold-copper mine.</title>
        <authorList>
            <person name="Mazhar H.S."/>
            <person name="Rensing C."/>
        </authorList>
    </citation>
    <scope>NUCLEOTIDE SEQUENCE [LARGE SCALE GENOMIC DNA]</scope>
    <source>
        <strain evidence="8 9">BS1</strain>
    </source>
</reference>
<dbReference type="GO" id="GO:0000156">
    <property type="term" value="F:phosphorelay response regulator activity"/>
    <property type="evidence" value="ECO:0007669"/>
    <property type="project" value="TreeGrafter"/>
</dbReference>
<dbReference type="CDD" id="cd00383">
    <property type="entry name" value="trans_reg_C"/>
    <property type="match status" value="1"/>
</dbReference>
<name>A0A482IJD5_9BURK</name>
<feature type="DNA-binding region" description="OmpR/PhoB-type" evidence="5">
    <location>
        <begin position="139"/>
        <end position="239"/>
    </location>
</feature>
<dbReference type="GO" id="GO:0000976">
    <property type="term" value="F:transcription cis-regulatory region binding"/>
    <property type="evidence" value="ECO:0007669"/>
    <property type="project" value="TreeGrafter"/>
</dbReference>
<dbReference type="PROSITE" id="PS51755">
    <property type="entry name" value="OMPR_PHOB"/>
    <property type="match status" value="1"/>
</dbReference>